<evidence type="ECO:0000313" key="9">
    <source>
        <dbReference type="Proteomes" id="UP000694843"/>
    </source>
</evidence>
<dbReference type="GeneID" id="108665303"/>
<evidence type="ECO:0000256" key="5">
    <source>
        <dbReference type="RuleBase" id="RU003971"/>
    </source>
</evidence>
<feature type="domain" description="Caspase family p20" evidence="8">
    <location>
        <begin position="229"/>
        <end position="350"/>
    </location>
</feature>
<evidence type="ECO:0000256" key="3">
    <source>
        <dbReference type="ARBA" id="ARBA00022703"/>
    </source>
</evidence>
<protein>
    <submittedName>
        <fullName evidence="10">Uncharacterized protein LOC108665303</fullName>
    </submittedName>
</protein>
<dbReference type="AlphaFoldDB" id="A0A8B7N1U1"/>
<dbReference type="KEGG" id="hazt:108665303"/>
<dbReference type="PROSITE" id="PS01121">
    <property type="entry name" value="CASPASE_HIS"/>
    <property type="match status" value="1"/>
</dbReference>
<dbReference type="Pfam" id="PF00656">
    <property type="entry name" value="Peptidase_C14"/>
    <property type="match status" value="1"/>
</dbReference>
<comment type="similarity">
    <text evidence="1 5">Belongs to the peptidase C14A family.</text>
</comment>
<dbReference type="RefSeq" id="XP_018007530.1">
    <property type="nucleotide sequence ID" value="XM_018152041.2"/>
</dbReference>
<accession>A0A8B7N1U1</accession>
<dbReference type="GO" id="GO:0006508">
    <property type="term" value="P:proteolysis"/>
    <property type="evidence" value="ECO:0007669"/>
    <property type="project" value="UniProtKB-KW"/>
</dbReference>
<evidence type="ECO:0000256" key="6">
    <source>
        <dbReference type="SAM" id="MobiDB-lite"/>
    </source>
</evidence>
<dbReference type="PANTHER" id="PTHR47901:SF8">
    <property type="entry name" value="CASPASE-3"/>
    <property type="match status" value="1"/>
</dbReference>
<dbReference type="InterPro" id="IPR029030">
    <property type="entry name" value="Caspase-like_dom_sf"/>
</dbReference>
<keyword evidence="2" id="KW-0645">Protease</keyword>
<feature type="region of interest" description="Disordered" evidence="6">
    <location>
        <begin position="522"/>
        <end position="562"/>
    </location>
</feature>
<sequence>MASAMSDNILASATEAGIEDCVDNLRYRRDVLGRMLADSKHGALSMLLLALAKNNLLEKSDIPGLMASNLTHEEKCLKFFTYLEESILKIPELKKRQNYVVGVLRTLLDLDHEYVALSIHPQLTSAILKDKEDSYSADIHSPDLARGNALSSEHTPRLRESASYPGAASGDSLNSAGLQQSTSQGFGLDNSQAPLNIRVRYNNKIHGPQDGEDSDEEIYRNCSSPRGLVFLADYSFKNSRTNHEPRQGSHIDVRNLKELFEQMGYHVPHVYVDLDKKDTLAALRKFREDSQHEDVHSCIVVIMSHGKGDGFITDDGLIIKTRDVQDLFNNLNCPALMSKLKLFIFQFCRGVLWDGGVAGNPSKLSLTKVSLNIQTDSAKKGSTDSLENLPTHSDQFCLYPCIEGYVSLRDPDRGTWLIEALCKVFMNHACDKDLNKLVQLVSKEIINNESSSGMKQSCENRCMGIIKSFYFNPVDLKNENRFLDMSELSSALRRSPESATSIPTSPYYSPRPEINYELPQSNVVMRQKKSRSRRTSGSPVPGPTPPVSFANELFPPGADKRGSADLQFLQPSALGHDDPVEFVNSYCPALYSPDLSNPADIVDSPVNRGRVVSNVTQGLNVAPSAAPGFSAYGDYQGAAGGTLYDEHPSLSGQVAGAGVDETNDVPVHRQVRYKHRQRSMEPLGAAAGELTYQEYRRQKSLDAGLGRCYDVTALKRLLSTESVGEPLKQLNKLKSQITDNARDE</sequence>
<keyword evidence="4" id="KW-0378">Hydrolase</keyword>
<dbReference type="InterPro" id="IPR002138">
    <property type="entry name" value="Pept_C14_p10"/>
</dbReference>
<dbReference type="SUPFAM" id="SSF52129">
    <property type="entry name" value="Caspase-like"/>
    <property type="match status" value="1"/>
</dbReference>
<dbReference type="InterPro" id="IPR002398">
    <property type="entry name" value="Pept_C14"/>
</dbReference>
<dbReference type="PRINTS" id="PR00376">
    <property type="entry name" value="IL1BCENZYME"/>
</dbReference>
<dbReference type="PANTHER" id="PTHR47901">
    <property type="entry name" value="CASPASE RECRUITMENT DOMAIN-CONTAINING PROTEIN 18"/>
    <property type="match status" value="1"/>
</dbReference>
<dbReference type="InterPro" id="IPR016129">
    <property type="entry name" value="Caspase_his_AS"/>
</dbReference>
<organism evidence="9 10">
    <name type="scientific">Hyalella azteca</name>
    <name type="common">Amphipod</name>
    <dbReference type="NCBI Taxonomy" id="294128"/>
    <lineage>
        <taxon>Eukaryota</taxon>
        <taxon>Metazoa</taxon>
        <taxon>Ecdysozoa</taxon>
        <taxon>Arthropoda</taxon>
        <taxon>Crustacea</taxon>
        <taxon>Multicrustacea</taxon>
        <taxon>Malacostraca</taxon>
        <taxon>Eumalacostraca</taxon>
        <taxon>Peracarida</taxon>
        <taxon>Amphipoda</taxon>
        <taxon>Senticaudata</taxon>
        <taxon>Talitrida</taxon>
        <taxon>Talitroidea</taxon>
        <taxon>Hyalellidae</taxon>
        <taxon>Hyalella</taxon>
    </lineage>
</organism>
<dbReference type="Gene3D" id="3.40.50.1460">
    <property type="match status" value="1"/>
</dbReference>
<feature type="compositionally biased region" description="Polar residues" evidence="6">
    <location>
        <begin position="171"/>
        <end position="190"/>
    </location>
</feature>
<dbReference type="OrthoDB" id="6044770at2759"/>
<feature type="region of interest" description="Disordered" evidence="6">
    <location>
        <begin position="139"/>
        <end position="190"/>
    </location>
</feature>
<keyword evidence="3" id="KW-0053">Apoptosis</keyword>
<name>A0A8B7N1U1_HYAAZ</name>
<dbReference type="PROSITE" id="PS50207">
    <property type="entry name" value="CASPASE_P10"/>
    <property type="match status" value="1"/>
</dbReference>
<evidence type="ECO:0000256" key="4">
    <source>
        <dbReference type="ARBA" id="ARBA00022801"/>
    </source>
</evidence>
<evidence type="ECO:0000259" key="7">
    <source>
        <dbReference type="PROSITE" id="PS50207"/>
    </source>
</evidence>
<dbReference type="InterPro" id="IPR015917">
    <property type="entry name" value="Pept_C14A"/>
</dbReference>
<evidence type="ECO:0000256" key="2">
    <source>
        <dbReference type="ARBA" id="ARBA00022670"/>
    </source>
</evidence>
<evidence type="ECO:0000313" key="10">
    <source>
        <dbReference type="RefSeq" id="XP_018007530.1"/>
    </source>
</evidence>
<keyword evidence="9" id="KW-1185">Reference proteome</keyword>
<proteinExistence type="inferred from homology"/>
<dbReference type="InterPro" id="IPR001309">
    <property type="entry name" value="Pept_C14_p20"/>
</dbReference>
<dbReference type="PROSITE" id="PS50208">
    <property type="entry name" value="CASPASE_P20"/>
    <property type="match status" value="1"/>
</dbReference>
<gene>
    <name evidence="10" type="primary">LOC108665303</name>
</gene>
<dbReference type="GO" id="GO:0006915">
    <property type="term" value="P:apoptotic process"/>
    <property type="evidence" value="ECO:0007669"/>
    <property type="project" value="UniProtKB-KW"/>
</dbReference>
<feature type="domain" description="Caspase family p10" evidence="7">
    <location>
        <begin position="385"/>
        <end position="473"/>
    </location>
</feature>
<evidence type="ECO:0000256" key="1">
    <source>
        <dbReference type="ARBA" id="ARBA00010134"/>
    </source>
</evidence>
<dbReference type="GO" id="GO:0004197">
    <property type="term" value="F:cysteine-type endopeptidase activity"/>
    <property type="evidence" value="ECO:0007669"/>
    <property type="project" value="InterPro"/>
</dbReference>
<reference evidence="10" key="1">
    <citation type="submission" date="2025-08" db="UniProtKB">
        <authorList>
            <consortium name="RefSeq"/>
        </authorList>
    </citation>
    <scope>IDENTIFICATION</scope>
    <source>
        <tissue evidence="10">Whole organism</tissue>
    </source>
</reference>
<dbReference type="Proteomes" id="UP000694843">
    <property type="component" value="Unplaced"/>
</dbReference>
<dbReference type="SMART" id="SM00115">
    <property type="entry name" value="CASc"/>
    <property type="match status" value="1"/>
</dbReference>
<dbReference type="InterPro" id="IPR011600">
    <property type="entry name" value="Pept_C14_caspase"/>
</dbReference>
<evidence type="ECO:0000259" key="8">
    <source>
        <dbReference type="PROSITE" id="PS50208"/>
    </source>
</evidence>